<organism evidence="3 4">
    <name type="scientific">Pseudoalteromonas carrageenovora IAM 12662</name>
    <dbReference type="NCBI Taxonomy" id="1314868"/>
    <lineage>
        <taxon>Bacteria</taxon>
        <taxon>Pseudomonadati</taxon>
        <taxon>Pseudomonadota</taxon>
        <taxon>Gammaproteobacteria</taxon>
        <taxon>Alteromonadales</taxon>
        <taxon>Pseudoalteromonadaceae</taxon>
        <taxon>Pseudoalteromonas</taxon>
    </lineage>
</organism>
<feature type="signal peptide" evidence="1">
    <location>
        <begin position="1"/>
        <end position="21"/>
    </location>
</feature>
<evidence type="ECO:0000313" key="5">
    <source>
        <dbReference type="Proteomes" id="UP000615003"/>
    </source>
</evidence>
<evidence type="ECO:0000313" key="2">
    <source>
        <dbReference type="EMBL" id="MBE0381736.1"/>
    </source>
</evidence>
<name>A0A2K4XC29_PSEVC</name>
<evidence type="ECO:0000313" key="4">
    <source>
        <dbReference type="Proteomes" id="UP000238288"/>
    </source>
</evidence>
<accession>A0A2K4XC29</accession>
<dbReference type="EMBL" id="LT965928">
    <property type="protein sequence ID" value="SOU41871.1"/>
    <property type="molecule type" value="Genomic_DNA"/>
</dbReference>
<feature type="chain" id="PRO_5014446951" evidence="1">
    <location>
        <begin position="22"/>
        <end position="311"/>
    </location>
</feature>
<evidence type="ECO:0000256" key="1">
    <source>
        <dbReference type="SAM" id="SignalP"/>
    </source>
</evidence>
<reference evidence="2 5" key="1">
    <citation type="submission" date="2015-06" db="EMBL/GenBank/DDBJ databases">
        <title>Genome sequence of Pseudoalteromonas carrageenovora.</title>
        <authorList>
            <person name="Xie B.-B."/>
            <person name="Rong J.-C."/>
            <person name="Qin Q.-L."/>
            <person name="Zhang Y.-Z."/>
        </authorList>
    </citation>
    <scope>NUCLEOTIDE SEQUENCE [LARGE SCALE GENOMIC DNA]</scope>
    <source>
        <strain evidence="2 5">IAM 12662</strain>
    </source>
</reference>
<keyword evidence="1" id="KW-0732">Signal</keyword>
<gene>
    <name evidence="3" type="ORF">PCAR9_A31066</name>
    <name evidence="2" type="ORF">PCARR_a3749</name>
</gene>
<dbReference type="EMBL" id="AQGW01000017">
    <property type="protein sequence ID" value="MBE0381736.1"/>
    <property type="molecule type" value="Genomic_DNA"/>
</dbReference>
<reference evidence="3 4" key="2">
    <citation type="submission" date="2017-11" db="EMBL/GenBank/DDBJ databases">
        <authorList>
            <person name="Han C.G."/>
        </authorList>
    </citation>
    <scope>NUCLEOTIDE SEQUENCE [LARGE SCALE GENOMIC DNA]</scope>
    <source>
        <strain evidence="4">ATCC 43555</strain>
        <strain evidence="3">ATCC43555</strain>
    </source>
</reference>
<dbReference type="Proteomes" id="UP000238288">
    <property type="component" value="Chromosome PCAR9a"/>
</dbReference>
<proteinExistence type="predicted"/>
<keyword evidence="5" id="KW-1185">Reference proteome</keyword>
<evidence type="ECO:0000313" key="3">
    <source>
        <dbReference type="EMBL" id="SOU41871.1"/>
    </source>
</evidence>
<dbReference type="Proteomes" id="UP000615003">
    <property type="component" value="Unassembled WGS sequence"/>
</dbReference>
<dbReference type="RefSeq" id="WP_227006909.1">
    <property type="nucleotide sequence ID" value="NZ_AQGW01000017.1"/>
</dbReference>
<sequence>MLKKSFLFISVFSCLSTSTWAEENTPIKEIIWLQSYTPPFHIAKNEDAPQGGICDNLTEQLINEIDDVKHTRLIVPQERINKYLNEGQNICFPCVIHKKVNNHLFNYSTPTTVYPPFNIITTKELAPELSNKHGSPIKLINLLADPSYVYGQAAARKYTDKINTIIENTTAHHKASLSWSSENESQAVISRLSHGFLDYSIDYPFMSDYFVKHSKFKNIVSLAIEEDNREYVLGAVGCAANAPNNFAKQAISKINKALKNKVLNSEKYQQSQQFWLKQSFPEFNSHFKQQVLPITEQPTAELASTSHLSKD</sequence>
<protein>
    <submittedName>
        <fullName evidence="3">ABC transporter substrate-binding protein</fullName>
    </submittedName>
</protein>
<dbReference type="GeneID" id="93664558"/>
<dbReference type="AlphaFoldDB" id="A0A2K4XC29"/>